<evidence type="ECO:0000259" key="2">
    <source>
        <dbReference type="Pfam" id="PF03372"/>
    </source>
</evidence>
<dbReference type="InterPro" id="IPR026444">
    <property type="entry name" value="Secre_tail"/>
</dbReference>
<evidence type="ECO:0000259" key="3">
    <source>
        <dbReference type="Pfam" id="PF18962"/>
    </source>
</evidence>
<evidence type="ECO:0000313" key="5">
    <source>
        <dbReference type="Proteomes" id="UP000256980"/>
    </source>
</evidence>
<protein>
    <submittedName>
        <fullName evidence="4">Putative secreted protein (Por secretion system target)</fullName>
    </submittedName>
</protein>
<feature type="domain" description="Endonuclease/exonuclease/phosphatase" evidence="2">
    <location>
        <begin position="220"/>
        <end position="478"/>
    </location>
</feature>
<dbReference type="EMBL" id="QRDV01000008">
    <property type="protein sequence ID" value="RED42637.1"/>
    <property type="molecule type" value="Genomic_DNA"/>
</dbReference>
<dbReference type="SUPFAM" id="SSF56219">
    <property type="entry name" value="DNase I-like"/>
    <property type="match status" value="1"/>
</dbReference>
<accession>A0A3D9GZG3</accession>
<feature type="domain" description="Secretion system C-terminal sorting" evidence="3">
    <location>
        <begin position="503"/>
        <end position="572"/>
    </location>
</feature>
<dbReference type="Pfam" id="PF18962">
    <property type="entry name" value="Por_Secre_tail"/>
    <property type="match status" value="1"/>
</dbReference>
<proteinExistence type="predicted"/>
<sequence>MSVTFKFLGFLAIVLYTGSLWSQSAPITIDGLFDDWNASLTTYTDTSESLTGVDLLELQVTNDDEYLFIKMKANVEFDLTDDLIAQQIRLFIDTDNNASTGYDIQQGYGSELGIIFKDLLAHYNVVPYAELNLSSIKLRAAPTVTSNEFEIAIGRHQIPDGVHPLFPSPTIKIVLKNNDNSDNLPNTGSTFSYTFDETPVTPYTPIDLVKANPEHIRLLAYNTLFNGLDDANRVQRFESIITTIQPDIIGFTECWDTTENTVKSLLDLWLPTGTSQGWYVEKLGGLITASRWEIIQQWQSLTRQFPVLIDLPSSYPTDLLFTNAHLNCCDADAARQDQADQYAAFILDAKAPGGIITLENNTPFMYSGDLNLVGYAQQLITLKTGDIQNTANYGNGAPLDWDDTDLTEQNCLQADERMGYTWRSDGQGFPPGKLDYIIFSDHTLSAQKSFVLQTEVMPLERLTQYNLAPFDTINASDHFPVVTDFSINENLSTTTQELTETTLYPNPTNGSVTLDLKTTDHYHIQIVNTLGKTVMTTAITAQSTPLDVNALATGFYIIYIKNSKGQTATHKLLKTN</sequence>
<keyword evidence="5" id="KW-1185">Reference proteome</keyword>
<dbReference type="RefSeq" id="WP_115818285.1">
    <property type="nucleotide sequence ID" value="NZ_QRDV01000008.1"/>
</dbReference>
<dbReference type="InterPro" id="IPR036691">
    <property type="entry name" value="Endo/exonu/phosph_ase_sf"/>
</dbReference>
<keyword evidence="1" id="KW-0732">Signal</keyword>
<comment type="caution">
    <text evidence="4">The sequence shown here is derived from an EMBL/GenBank/DDBJ whole genome shotgun (WGS) entry which is preliminary data.</text>
</comment>
<gene>
    <name evidence="4" type="ORF">DFQ10_10844</name>
</gene>
<dbReference type="Gene3D" id="3.60.10.10">
    <property type="entry name" value="Endonuclease/exonuclease/phosphatase"/>
    <property type="match status" value="1"/>
</dbReference>
<evidence type="ECO:0000256" key="1">
    <source>
        <dbReference type="ARBA" id="ARBA00022729"/>
    </source>
</evidence>
<reference evidence="4 5" key="1">
    <citation type="submission" date="2018-07" db="EMBL/GenBank/DDBJ databases">
        <title>Genomic Encyclopedia of Type Strains, Phase III (KMG-III): the genomes of soil and plant-associated and newly described type strains.</title>
        <authorList>
            <person name="Whitman W."/>
        </authorList>
    </citation>
    <scope>NUCLEOTIDE SEQUENCE [LARGE SCALE GENOMIC DNA]</scope>
    <source>
        <strain evidence="4 5">CECT 7946</strain>
    </source>
</reference>
<name>A0A3D9GZG3_9FLAO</name>
<organism evidence="4 5">
    <name type="scientific">Winogradskyella eximia</name>
    <dbReference type="NCBI Taxonomy" id="262006"/>
    <lineage>
        <taxon>Bacteria</taxon>
        <taxon>Pseudomonadati</taxon>
        <taxon>Bacteroidota</taxon>
        <taxon>Flavobacteriia</taxon>
        <taxon>Flavobacteriales</taxon>
        <taxon>Flavobacteriaceae</taxon>
        <taxon>Winogradskyella</taxon>
    </lineage>
</organism>
<dbReference type="InterPro" id="IPR005135">
    <property type="entry name" value="Endo/exonuclease/phosphatase"/>
</dbReference>
<dbReference type="NCBIfam" id="TIGR04183">
    <property type="entry name" value="Por_Secre_tail"/>
    <property type="match status" value="1"/>
</dbReference>
<dbReference type="Proteomes" id="UP000256980">
    <property type="component" value="Unassembled WGS sequence"/>
</dbReference>
<dbReference type="OrthoDB" id="1182990at2"/>
<dbReference type="Pfam" id="PF03372">
    <property type="entry name" value="Exo_endo_phos"/>
    <property type="match status" value="1"/>
</dbReference>
<dbReference type="AlphaFoldDB" id="A0A3D9GZG3"/>
<dbReference type="GO" id="GO:0003824">
    <property type="term" value="F:catalytic activity"/>
    <property type="evidence" value="ECO:0007669"/>
    <property type="project" value="InterPro"/>
</dbReference>
<evidence type="ECO:0000313" key="4">
    <source>
        <dbReference type="EMBL" id="RED42637.1"/>
    </source>
</evidence>